<keyword evidence="2" id="KW-0328">Glycosyltransferase</keyword>
<evidence type="ECO:0000256" key="3">
    <source>
        <dbReference type="ARBA" id="ARBA00022679"/>
    </source>
</evidence>
<gene>
    <name evidence="7" type="ORF">KI387_019211</name>
</gene>
<keyword evidence="4" id="KW-0677">Repeat</keyword>
<dbReference type="Gene3D" id="3.40.50.2000">
    <property type="entry name" value="Glycogen Phosphorylase B"/>
    <property type="match status" value="1"/>
</dbReference>
<protein>
    <recommendedName>
        <fullName evidence="6">O-GlcNAc transferase C-terminal domain-containing protein</fullName>
    </recommendedName>
</protein>
<dbReference type="Gene3D" id="3.40.50.11380">
    <property type="match status" value="1"/>
</dbReference>
<dbReference type="AlphaFoldDB" id="A0AA38G6R6"/>
<dbReference type="PANTHER" id="PTHR44835:SF1">
    <property type="entry name" value="PROTEIN O-GLCNAC TRANSFERASE"/>
    <property type="match status" value="1"/>
</dbReference>
<evidence type="ECO:0000256" key="1">
    <source>
        <dbReference type="ARBA" id="ARBA00004922"/>
    </source>
</evidence>
<dbReference type="PANTHER" id="PTHR44835">
    <property type="entry name" value="UDP-N-ACETYLGLUCOSAMINE--PEPTIDE N-ACETYLGLUCOSAMINYLTRANSFERASE SPINDLY-RELATED"/>
    <property type="match status" value="1"/>
</dbReference>
<accession>A0AA38G6R6</accession>
<dbReference type="InterPro" id="IPR029489">
    <property type="entry name" value="OGT/SEC/SPY_C"/>
</dbReference>
<keyword evidence="8" id="KW-1185">Reference proteome</keyword>
<dbReference type="InterPro" id="IPR051939">
    <property type="entry name" value="Glycosyltr_41/O-GlcNAc_trsf"/>
</dbReference>
<evidence type="ECO:0000313" key="7">
    <source>
        <dbReference type="EMBL" id="KAH9317442.1"/>
    </source>
</evidence>
<keyword evidence="5" id="KW-0802">TPR repeat</keyword>
<dbReference type="GO" id="GO:0016757">
    <property type="term" value="F:glycosyltransferase activity"/>
    <property type="evidence" value="ECO:0007669"/>
    <property type="project" value="UniProtKB-KW"/>
</dbReference>
<keyword evidence="3" id="KW-0808">Transferase</keyword>
<organism evidence="7 8">
    <name type="scientific">Taxus chinensis</name>
    <name type="common">Chinese yew</name>
    <name type="synonym">Taxus wallichiana var. chinensis</name>
    <dbReference type="NCBI Taxonomy" id="29808"/>
    <lineage>
        <taxon>Eukaryota</taxon>
        <taxon>Viridiplantae</taxon>
        <taxon>Streptophyta</taxon>
        <taxon>Embryophyta</taxon>
        <taxon>Tracheophyta</taxon>
        <taxon>Spermatophyta</taxon>
        <taxon>Pinopsida</taxon>
        <taxon>Pinidae</taxon>
        <taxon>Conifers II</taxon>
        <taxon>Cupressales</taxon>
        <taxon>Taxaceae</taxon>
        <taxon>Taxus</taxon>
    </lineage>
</organism>
<dbReference type="Pfam" id="PF13844">
    <property type="entry name" value="Glyco_transf_41"/>
    <property type="match status" value="2"/>
</dbReference>
<evidence type="ECO:0000259" key="6">
    <source>
        <dbReference type="Pfam" id="PF13844"/>
    </source>
</evidence>
<dbReference type="OMA" id="LHQEFLM"/>
<evidence type="ECO:0000313" key="8">
    <source>
        <dbReference type="Proteomes" id="UP000824469"/>
    </source>
</evidence>
<dbReference type="Proteomes" id="UP000824469">
    <property type="component" value="Unassembled WGS sequence"/>
</dbReference>
<reference evidence="7 8" key="1">
    <citation type="journal article" date="2021" name="Nat. Plants">
        <title>The Taxus genome provides insights into paclitaxel biosynthesis.</title>
        <authorList>
            <person name="Xiong X."/>
            <person name="Gou J."/>
            <person name="Liao Q."/>
            <person name="Li Y."/>
            <person name="Zhou Q."/>
            <person name="Bi G."/>
            <person name="Li C."/>
            <person name="Du R."/>
            <person name="Wang X."/>
            <person name="Sun T."/>
            <person name="Guo L."/>
            <person name="Liang H."/>
            <person name="Lu P."/>
            <person name="Wu Y."/>
            <person name="Zhang Z."/>
            <person name="Ro D.K."/>
            <person name="Shang Y."/>
            <person name="Huang S."/>
            <person name="Yan J."/>
        </authorList>
    </citation>
    <scope>NUCLEOTIDE SEQUENCE [LARGE SCALE GENOMIC DNA]</scope>
    <source>
        <strain evidence="7">Ta-2019</strain>
    </source>
</reference>
<evidence type="ECO:0000256" key="4">
    <source>
        <dbReference type="ARBA" id="ARBA00022737"/>
    </source>
</evidence>
<dbReference type="SUPFAM" id="SSF48452">
    <property type="entry name" value="TPR-like"/>
    <property type="match status" value="1"/>
</dbReference>
<comment type="caution">
    <text evidence="7">The sequence shown here is derived from an EMBL/GenBank/DDBJ whole genome shotgun (WGS) entry which is preliminary data.</text>
</comment>
<sequence>MNLYPQYTSWDNLKDPDRSLVIGYVSPDYFTHSVSYFIEAPLLYHDYGKYKVVVYSAVVKADAKTNKFRERVVKKGGNWRDIYGIDEKKLANIIREDKVDILVELTGHTANNRLGMMACRPAPVQATWIGYPNTTGLPTIDYRFTDSLADPPNTKQKHVEELVRLPGCFLCYTPSPEAGPVVQTPALSNGFITFGSFNNLAKITPRVLRVWAKILCAIPTSRLVVKCKPFCCDSVRQRFLSTLEELGLESLRVDLLPLILLNHDHMQAYSLMDISLDTFPYAGTTTTCESLYMGVPCVTMAGSVHAHNVGVSLLHQVGLESLIAQNEDEYISTALDLASDISSLSSLRTSLRERMLRSQLCDGANFVQGLESKYRSLWRRYCGGDIPSLRRYNAENIPERLTTDSGASVRDIHNDTNVKEVSPSNSSVANGVNSAPIPVSIFPTSERNLNGEYRPVKQ</sequence>
<proteinExistence type="predicted"/>
<dbReference type="InterPro" id="IPR011990">
    <property type="entry name" value="TPR-like_helical_dom_sf"/>
</dbReference>
<evidence type="ECO:0000256" key="2">
    <source>
        <dbReference type="ARBA" id="ARBA00022676"/>
    </source>
</evidence>
<dbReference type="EMBL" id="JAHRHJ020000004">
    <property type="protein sequence ID" value="KAH9317442.1"/>
    <property type="molecule type" value="Genomic_DNA"/>
</dbReference>
<feature type="domain" description="O-GlcNAc transferase C-terminal" evidence="6">
    <location>
        <begin position="7"/>
        <end position="170"/>
    </location>
</feature>
<name>A0AA38G6R6_TAXCH</name>
<comment type="pathway">
    <text evidence="1">Protein modification; protein glycosylation.</text>
</comment>
<evidence type="ECO:0000256" key="5">
    <source>
        <dbReference type="ARBA" id="ARBA00022803"/>
    </source>
</evidence>
<feature type="domain" description="O-GlcNAc transferase C-terminal" evidence="6">
    <location>
        <begin position="187"/>
        <end position="368"/>
    </location>
</feature>